<dbReference type="AlphaFoldDB" id="A0A2H1VAY5"/>
<evidence type="ECO:0000313" key="2">
    <source>
        <dbReference type="EMBL" id="SOQ38008.1"/>
    </source>
</evidence>
<proteinExistence type="predicted"/>
<feature type="compositionally biased region" description="Low complexity" evidence="1">
    <location>
        <begin position="83"/>
        <end position="93"/>
    </location>
</feature>
<sequence length="223" mass="25361">MHGQRIDRTSLAASRTNIALATARWGQREINREAAAVSGRETSEVALPSAYNNAVVFDRRVPLCEMWDDADVEEETPAPAPPAEEAAAAAEPAAEAKPEEAEPPAPETVMGTEPKKLVFKHWIRPRFLQYNYLYDYQHNYYNDVINYLDRRNKGLPVERPRAQTWGERMLRTYLSKGSSYSHKSSKDTALLHHISTGARFHRYHSKSLISRKYSRLGFNTVSI</sequence>
<evidence type="ECO:0000256" key="1">
    <source>
        <dbReference type="SAM" id="MobiDB-lite"/>
    </source>
</evidence>
<reference evidence="2" key="1">
    <citation type="submission" date="2016-07" db="EMBL/GenBank/DDBJ databases">
        <authorList>
            <person name="Bretaudeau A."/>
        </authorList>
    </citation>
    <scope>NUCLEOTIDE SEQUENCE</scope>
    <source>
        <strain evidence="2">Rice</strain>
        <tissue evidence="2">Whole body</tissue>
    </source>
</reference>
<feature type="region of interest" description="Disordered" evidence="1">
    <location>
        <begin position="73"/>
        <end position="110"/>
    </location>
</feature>
<organism evidence="2">
    <name type="scientific">Spodoptera frugiperda</name>
    <name type="common">Fall armyworm</name>
    <dbReference type="NCBI Taxonomy" id="7108"/>
    <lineage>
        <taxon>Eukaryota</taxon>
        <taxon>Metazoa</taxon>
        <taxon>Ecdysozoa</taxon>
        <taxon>Arthropoda</taxon>
        <taxon>Hexapoda</taxon>
        <taxon>Insecta</taxon>
        <taxon>Pterygota</taxon>
        <taxon>Neoptera</taxon>
        <taxon>Endopterygota</taxon>
        <taxon>Lepidoptera</taxon>
        <taxon>Glossata</taxon>
        <taxon>Ditrysia</taxon>
        <taxon>Noctuoidea</taxon>
        <taxon>Noctuidae</taxon>
        <taxon>Amphipyrinae</taxon>
        <taxon>Spodoptera</taxon>
    </lineage>
</organism>
<name>A0A2H1VAY5_SPOFR</name>
<accession>A0A2H1VAY5</accession>
<protein>
    <submittedName>
        <fullName evidence="2">SFRICE_019394</fullName>
    </submittedName>
</protein>
<dbReference type="EMBL" id="ODYU01001584">
    <property type="protein sequence ID" value="SOQ38008.1"/>
    <property type="molecule type" value="Genomic_DNA"/>
</dbReference>
<gene>
    <name evidence="2" type="ORF">SFRICE_019394</name>
</gene>
<dbReference type="OrthoDB" id="6344929at2759"/>